<evidence type="ECO:0000313" key="6">
    <source>
        <dbReference type="Proteomes" id="UP000000226"/>
    </source>
</evidence>
<dbReference type="eggNOG" id="ENOG502S1MD">
    <property type="taxonomic scope" value="Eukaryota"/>
</dbReference>
<dbReference type="InterPro" id="IPR040389">
    <property type="entry name" value="SMR"/>
</dbReference>
<feature type="compositionally biased region" description="Basic and acidic residues" evidence="3">
    <location>
        <begin position="173"/>
        <end position="184"/>
    </location>
</feature>
<evidence type="ECO:0000256" key="4">
    <source>
        <dbReference type="SAM" id="Phobius"/>
    </source>
</evidence>
<sequence>MVTAYVTSFFLCFSLHQLLSNLFSNTPTFIIFTPYSTHLILYLTLSLILIHSPSFSYLNSTLFSFSFPLSPHTPTFYFPPSLIPTSNLFFSQHFPTPYQKKQNNQTSRKHFSLSKDIYTKAAKVLCFLIHMGFSEMAQVEGGFDSDNNRKWVIAGIALRAPLKPIYTVPVEKEQKEEVDTEEHSTTPTTVESKIPTPFTCPPPPRKPKSSFKCNYHGVVRELFTPPDLETVFIRHVIDPTQEKNMNGKIKNEF</sequence>
<dbReference type="AlphaFoldDB" id="V7CA36"/>
<keyword evidence="6" id="KW-1185">Reference proteome</keyword>
<keyword evidence="1" id="KW-0649">Protein kinase inhibitor</keyword>
<dbReference type="PANTHER" id="PTHR33142">
    <property type="entry name" value="CYCLIN-DEPENDENT PROTEIN KINASE INHIBITOR SMR13"/>
    <property type="match status" value="1"/>
</dbReference>
<dbReference type="GO" id="GO:0004860">
    <property type="term" value="F:protein kinase inhibitor activity"/>
    <property type="evidence" value="ECO:0007669"/>
    <property type="project" value="UniProtKB-KW"/>
</dbReference>
<dbReference type="OrthoDB" id="1302889at2759"/>
<keyword evidence="4" id="KW-0812">Transmembrane</keyword>
<evidence type="ECO:0000256" key="3">
    <source>
        <dbReference type="SAM" id="MobiDB-lite"/>
    </source>
</evidence>
<keyword evidence="4" id="KW-0472">Membrane</keyword>
<accession>V7CA36</accession>
<dbReference type="GO" id="GO:0032875">
    <property type="term" value="P:regulation of DNA endoreduplication"/>
    <property type="evidence" value="ECO:0007669"/>
    <property type="project" value="InterPro"/>
</dbReference>
<feature type="region of interest" description="Disordered" evidence="3">
    <location>
        <begin position="173"/>
        <end position="208"/>
    </location>
</feature>
<evidence type="ECO:0000256" key="2">
    <source>
        <dbReference type="ARBA" id="ARBA00023306"/>
    </source>
</evidence>
<proteinExistence type="predicted"/>
<dbReference type="EMBL" id="CM002290">
    <property type="protein sequence ID" value="ESW25771.1"/>
    <property type="molecule type" value="Genomic_DNA"/>
</dbReference>
<dbReference type="PANTHER" id="PTHR33142:SF48">
    <property type="entry name" value="CYCLIN-DEPENDENT PROTEIN KINASE INHIBITOR SMR15"/>
    <property type="match status" value="1"/>
</dbReference>
<evidence type="ECO:0000256" key="1">
    <source>
        <dbReference type="ARBA" id="ARBA00023013"/>
    </source>
</evidence>
<reference evidence="6" key="1">
    <citation type="journal article" date="2014" name="Nat. Genet.">
        <title>A reference genome for common bean and genome-wide analysis of dual domestications.</title>
        <authorList>
            <person name="Schmutz J."/>
            <person name="McClean P.E."/>
            <person name="Mamidi S."/>
            <person name="Wu G.A."/>
            <person name="Cannon S.B."/>
            <person name="Grimwood J."/>
            <person name="Jenkins J."/>
            <person name="Shu S."/>
            <person name="Song Q."/>
            <person name="Chavarro C."/>
            <person name="Torres-Torres M."/>
            <person name="Geffroy V."/>
            <person name="Moghaddam S.M."/>
            <person name="Gao D."/>
            <person name="Abernathy B."/>
            <person name="Barry K."/>
            <person name="Blair M."/>
            <person name="Brick M.A."/>
            <person name="Chovatia M."/>
            <person name="Gepts P."/>
            <person name="Goodstein D.M."/>
            <person name="Gonzales M."/>
            <person name="Hellsten U."/>
            <person name="Hyten D.L."/>
            <person name="Jia G."/>
            <person name="Kelly J.D."/>
            <person name="Kudrna D."/>
            <person name="Lee R."/>
            <person name="Richard M.M."/>
            <person name="Miklas P.N."/>
            <person name="Osorno J.M."/>
            <person name="Rodrigues J."/>
            <person name="Thareau V."/>
            <person name="Urrea C.A."/>
            <person name="Wang M."/>
            <person name="Yu Y."/>
            <person name="Zhang M."/>
            <person name="Wing R.A."/>
            <person name="Cregan P.B."/>
            <person name="Rokhsar D.S."/>
            <person name="Jackson S.A."/>
        </authorList>
    </citation>
    <scope>NUCLEOTIDE SEQUENCE [LARGE SCALE GENOMIC DNA]</scope>
    <source>
        <strain evidence="6">cv. G19833</strain>
    </source>
</reference>
<protein>
    <submittedName>
        <fullName evidence="5">Uncharacterized protein</fullName>
    </submittedName>
</protein>
<feature type="transmembrane region" description="Helical" evidence="4">
    <location>
        <begin position="30"/>
        <end position="50"/>
    </location>
</feature>
<organism evidence="5 6">
    <name type="scientific">Phaseolus vulgaris</name>
    <name type="common">Kidney bean</name>
    <name type="synonym">French bean</name>
    <dbReference type="NCBI Taxonomy" id="3885"/>
    <lineage>
        <taxon>Eukaryota</taxon>
        <taxon>Viridiplantae</taxon>
        <taxon>Streptophyta</taxon>
        <taxon>Embryophyta</taxon>
        <taxon>Tracheophyta</taxon>
        <taxon>Spermatophyta</taxon>
        <taxon>Magnoliopsida</taxon>
        <taxon>eudicotyledons</taxon>
        <taxon>Gunneridae</taxon>
        <taxon>Pentapetalae</taxon>
        <taxon>rosids</taxon>
        <taxon>fabids</taxon>
        <taxon>Fabales</taxon>
        <taxon>Fabaceae</taxon>
        <taxon>Papilionoideae</taxon>
        <taxon>50 kb inversion clade</taxon>
        <taxon>NPAAA clade</taxon>
        <taxon>indigoferoid/millettioid clade</taxon>
        <taxon>Phaseoleae</taxon>
        <taxon>Phaseolus</taxon>
    </lineage>
</organism>
<name>V7CA36_PHAVU</name>
<dbReference type="Gramene" id="ESW25771">
    <property type="protein sequence ID" value="ESW25771"/>
    <property type="gene ID" value="PHAVU_003G064100g"/>
</dbReference>
<dbReference type="Proteomes" id="UP000000226">
    <property type="component" value="Chromosome 3"/>
</dbReference>
<evidence type="ECO:0000313" key="5">
    <source>
        <dbReference type="EMBL" id="ESW25771.1"/>
    </source>
</evidence>
<keyword evidence="2" id="KW-0131">Cell cycle</keyword>
<gene>
    <name evidence="5" type="ORF">PHAVU_003G064100g</name>
</gene>
<keyword evidence="4" id="KW-1133">Transmembrane helix</keyword>